<gene>
    <name evidence="1" type="ORF">PSM7751_01355</name>
</gene>
<dbReference type="Proteomes" id="UP000193963">
    <property type="component" value="Unassembled WGS sequence"/>
</dbReference>
<organism evidence="1 2">
    <name type="scientific">Pseudooceanicola marinus</name>
    <dbReference type="NCBI Taxonomy" id="396013"/>
    <lineage>
        <taxon>Bacteria</taxon>
        <taxon>Pseudomonadati</taxon>
        <taxon>Pseudomonadota</taxon>
        <taxon>Alphaproteobacteria</taxon>
        <taxon>Rhodobacterales</taxon>
        <taxon>Paracoccaceae</taxon>
        <taxon>Pseudooceanicola</taxon>
    </lineage>
</organism>
<accession>A0A1X6YUU7</accession>
<dbReference type="EMBL" id="FWFN01000002">
    <property type="protein sequence ID" value="SLN31387.1"/>
    <property type="molecule type" value="Genomic_DNA"/>
</dbReference>
<protein>
    <submittedName>
        <fullName evidence="1">Uncharacterized protein</fullName>
    </submittedName>
</protein>
<proteinExistence type="predicted"/>
<keyword evidence="2" id="KW-1185">Reference proteome</keyword>
<evidence type="ECO:0000313" key="1">
    <source>
        <dbReference type="EMBL" id="SLN31387.1"/>
    </source>
</evidence>
<sequence length="45" mass="4964">MVHGLVWRQLCEDAGNEYLGPLSGDEVIAETAGMARRHLLGGRQR</sequence>
<dbReference type="AlphaFoldDB" id="A0A1X6YUU7"/>
<reference evidence="1 2" key="1">
    <citation type="submission" date="2017-03" db="EMBL/GenBank/DDBJ databases">
        <authorList>
            <person name="Afonso C.L."/>
            <person name="Miller P.J."/>
            <person name="Scott M.A."/>
            <person name="Spackman E."/>
            <person name="Goraichik I."/>
            <person name="Dimitrov K.M."/>
            <person name="Suarez D.L."/>
            <person name="Swayne D.E."/>
        </authorList>
    </citation>
    <scope>NUCLEOTIDE SEQUENCE [LARGE SCALE GENOMIC DNA]</scope>
    <source>
        <strain evidence="1 2">CECT 7751</strain>
    </source>
</reference>
<name>A0A1X6YUU7_9RHOB</name>
<evidence type="ECO:0000313" key="2">
    <source>
        <dbReference type="Proteomes" id="UP000193963"/>
    </source>
</evidence>